<dbReference type="Pfam" id="PF00590">
    <property type="entry name" value="TP_methylase"/>
    <property type="match status" value="1"/>
</dbReference>
<dbReference type="GO" id="GO:0046061">
    <property type="term" value="P:dATP catabolic process"/>
    <property type="evidence" value="ECO:0007669"/>
    <property type="project" value="TreeGrafter"/>
</dbReference>
<dbReference type="CDD" id="cd11529">
    <property type="entry name" value="NTP-PPase_MazG_Cterm"/>
    <property type="match status" value="1"/>
</dbReference>
<organism evidence="3 4">
    <name type="scientific">Thermincola potens (strain JR)</name>
    <dbReference type="NCBI Taxonomy" id="635013"/>
    <lineage>
        <taxon>Bacteria</taxon>
        <taxon>Bacillati</taxon>
        <taxon>Bacillota</taxon>
        <taxon>Clostridia</taxon>
        <taxon>Eubacteriales</taxon>
        <taxon>Thermincolaceae</taxon>
        <taxon>Thermincola</taxon>
    </lineage>
</organism>
<dbReference type="Pfam" id="PF03819">
    <property type="entry name" value="MazG"/>
    <property type="match status" value="2"/>
</dbReference>
<dbReference type="GO" id="GO:0006950">
    <property type="term" value="P:response to stress"/>
    <property type="evidence" value="ECO:0007669"/>
    <property type="project" value="UniProtKB-ARBA"/>
</dbReference>
<dbReference type="AlphaFoldDB" id="D5X9K0"/>
<dbReference type="Gene3D" id="1.10.287.1080">
    <property type="entry name" value="MazG-like"/>
    <property type="match status" value="2"/>
</dbReference>
<dbReference type="NCBIfam" id="TIGR00444">
    <property type="entry name" value="mazG"/>
    <property type="match status" value="1"/>
</dbReference>
<name>D5X9K0_THEPJ</name>
<dbReference type="InterPro" id="IPR000878">
    <property type="entry name" value="4pyrrol_Mease"/>
</dbReference>
<dbReference type="Proteomes" id="UP000002377">
    <property type="component" value="Chromosome"/>
</dbReference>
<dbReference type="PANTHER" id="PTHR30522:SF0">
    <property type="entry name" value="NUCLEOSIDE TRIPHOSPHATE PYROPHOSPHOHYDROLASE"/>
    <property type="match status" value="1"/>
</dbReference>
<dbReference type="SUPFAM" id="SSF101386">
    <property type="entry name" value="all-alpha NTP pyrophosphatases"/>
    <property type="match status" value="2"/>
</dbReference>
<dbReference type="GO" id="GO:0008168">
    <property type="term" value="F:methyltransferase activity"/>
    <property type="evidence" value="ECO:0007669"/>
    <property type="project" value="InterPro"/>
</dbReference>
<evidence type="ECO:0000259" key="1">
    <source>
        <dbReference type="Pfam" id="PF00590"/>
    </source>
</evidence>
<feature type="domain" description="NTP pyrophosphohydrolase MazG-like" evidence="2">
    <location>
        <begin position="258"/>
        <end position="331"/>
    </location>
</feature>
<dbReference type="NCBIfam" id="NF007113">
    <property type="entry name" value="PRK09562.1"/>
    <property type="match status" value="1"/>
</dbReference>
<dbReference type="EMBL" id="CP002028">
    <property type="protein sequence ID" value="ADG81071.1"/>
    <property type="molecule type" value="Genomic_DNA"/>
</dbReference>
<dbReference type="RefSeq" id="WP_013119099.1">
    <property type="nucleotide sequence ID" value="NC_014152.1"/>
</dbReference>
<dbReference type="HOGENOM" id="CLU_038356_1_0_9"/>
<dbReference type="GO" id="GO:0046081">
    <property type="term" value="P:dUTP catabolic process"/>
    <property type="evidence" value="ECO:0007669"/>
    <property type="project" value="TreeGrafter"/>
</dbReference>
<reference evidence="3 4" key="1">
    <citation type="submission" date="2010-05" db="EMBL/GenBank/DDBJ databases">
        <title>Complete sequence of Thermincola sp. JR.</title>
        <authorList>
            <consortium name="US DOE Joint Genome Institute"/>
            <person name="Lucas S."/>
            <person name="Copeland A."/>
            <person name="Lapidus A."/>
            <person name="Cheng J.-F."/>
            <person name="Bruce D."/>
            <person name="Goodwin L."/>
            <person name="Pitluck S."/>
            <person name="Chertkov O."/>
            <person name="Detter J.C."/>
            <person name="Han C."/>
            <person name="Tapia R."/>
            <person name="Land M."/>
            <person name="Hauser L."/>
            <person name="Kyrpides N."/>
            <person name="Mikhailova N."/>
            <person name="Hazen T.C."/>
            <person name="Woyke T."/>
        </authorList>
    </citation>
    <scope>NUCLEOTIDE SEQUENCE [LARGE SCALE GENOMIC DNA]</scope>
    <source>
        <strain evidence="3 4">JR</strain>
    </source>
</reference>
<evidence type="ECO:0000313" key="4">
    <source>
        <dbReference type="Proteomes" id="UP000002377"/>
    </source>
</evidence>
<dbReference type="OrthoDB" id="9808939at2"/>
<dbReference type="InterPro" id="IPR048011">
    <property type="entry name" value="NTP-PPase_MazG-like_C"/>
</dbReference>
<dbReference type="SUPFAM" id="SSF53790">
    <property type="entry name" value="Tetrapyrrole methylase"/>
    <property type="match status" value="1"/>
</dbReference>
<dbReference type="InterPro" id="IPR024180">
    <property type="entry name" value="Tetrapyrrole_Mease/MazG_pred"/>
</dbReference>
<dbReference type="PIRSF" id="PIRSF002845">
    <property type="entry name" value="Ttrprl_mtas_MazG"/>
    <property type="match status" value="1"/>
</dbReference>
<dbReference type="FunFam" id="1.10.287.1080:FF:000003">
    <property type="entry name" value="Nucleoside triphosphate pyrophosphohydrolase"/>
    <property type="match status" value="1"/>
</dbReference>
<dbReference type="CDD" id="cd11528">
    <property type="entry name" value="NTP-PPase_MazG_Nterm"/>
    <property type="match status" value="1"/>
</dbReference>
<dbReference type="FunFam" id="1.10.287.1080:FF:000001">
    <property type="entry name" value="Nucleoside triphosphate pyrophosphohydrolase"/>
    <property type="match status" value="1"/>
</dbReference>
<gene>
    <name evidence="3" type="ordered locus">TherJR_0182</name>
</gene>
<accession>D5X9K0</accession>
<sequence>MGDITVIGLGPGSIGALTEATINILKGNERVFLRTTKHPVVPLLMERGLIKGDSFDHFYEEIDDFGEVYRRIAVTLLEEAEKGPVVYAVPGHPLVAEDSVYLLQEMAREKGTKVEIIPAMSFLEPLFQVVGYDPIKGLNIIDALRLDKHFPLPASANVVVQVYSQLVAQDVKISLMDYYPDEHKIFVARAVGVPGMEQVAEVPLYELDRLPWIDYLTSVFIPPLPGAEKGPVKYPMDPLVKIMQQLRSPEGCPWDREQTHESLKKYLIEETYEVLDAIDNGNMNKFCEELGDLLLQIAFHAQIADEEGFFDINDVIKSIAEKLVRRHPHVFGNTRVKNSSEVSYNWDKIKEMEKRKEGMEEASILDSIPKALPALLKAEKVQKRAAKVGFDWPDYRGALDKIYEELEELKEALDRGNRSNTAEEMGDLFFALVNLARFLSVDPEEALQATVDKFIKRFKFMEKKAWETGKKLAGMNLDQLDQLWEEAKIVLNQ</sequence>
<dbReference type="GO" id="GO:0046052">
    <property type="term" value="P:UTP catabolic process"/>
    <property type="evidence" value="ECO:0007669"/>
    <property type="project" value="TreeGrafter"/>
</dbReference>
<feature type="domain" description="Tetrapyrrole methylase" evidence="1">
    <location>
        <begin position="4"/>
        <end position="208"/>
    </location>
</feature>
<dbReference type="eggNOG" id="COG3956">
    <property type="taxonomic scope" value="Bacteria"/>
</dbReference>
<dbReference type="STRING" id="635013.TherJR_0182"/>
<dbReference type="Gene3D" id="3.40.1010.10">
    <property type="entry name" value="Cobalt-precorrin-4 Transmethylase, Domain 1"/>
    <property type="match status" value="1"/>
</dbReference>
<dbReference type="GO" id="GO:0047429">
    <property type="term" value="F:nucleoside triphosphate diphosphatase activity"/>
    <property type="evidence" value="ECO:0007669"/>
    <property type="project" value="InterPro"/>
</dbReference>
<dbReference type="CDD" id="cd11723">
    <property type="entry name" value="YabN_N_like"/>
    <property type="match status" value="1"/>
</dbReference>
<dbReference type="InterPro" id="IPR014777">
    <property type="entry name" value="4pyrrole_Mease_sub1"/>
</dbReference>
<dbReference type="GO" id="GO:0006203">
    <property type="term" value="P:dGTP catabolic process"/>
    <property type="evidence" value="ECO:0007669"/>
    <property type="project" value="TreeGrafter"/>
</dbReference>
<dbReference type="GO" id="GO:0046047">
    <property type="term" value="P:TTP catabolic process"/>
    <property type="evidence" value="ECO:0007669"/>
    <property type="project" value="TreeGrafter"/>
</dbReference>
<dbReference type="KEGG" id="tjr:TherJR_0182"/>
<dbReference type="PANTHER" id="PTHR30522">
    <property type="entry name" value="NUCLEOSIDE TRIPHOSPHATE PYROPHOSPHOHYDROLASE"/>
    <property type="match status" value="1"/>
</dbReference>
<dbReference type="InterPro" id="IPR035996">
    <property type="entry name" value="4pyrrol_Methylase_sf"/>
</dbReference>
<proteinExistence type="predicted"/>
<dbReference type="InterPro" id="IPR004518">
    <property type="entry name" value="MazG-like_dom"/>
</dbReference>
<keyword evidence="4" id="KW-1185">Reference proteome</keyword>
<dbReference type="InterPro" id="IPR011551">
    <property type="entry name" value="NTP_PyrPHydrolase_MazG"/>
</dbReference>
<dbReference type="GO" id="GO:0046076">
    <property type="term" value="P:dTTP catabolic process"/>
    <property type="evidence" value="ECO:0007669"/>
    <property type="project" value="TreeGrafter"/>
</dbReference>
<feature type="domain" description="NTP pyrophosphohydrolase MazG-like" evidence="2">
    <location>
        <begin position="400"/>
        <end position="458"/>
    </location>
</feature>
<protein>
    <submittedName>
        <fullName evidence="3">MazG family protein</fullName>
    </submittedName>
</protein>
<dbReference type="InterPro" id="IPR048015">
    <property type="entry name" value="NTP-PPase_MazG-like_N"/>
</dbReference>
<evidence type="ECO:0000259" key="2">
    <source>
        <dbReference type="Pfam" id="PF03819"/>
    </source>
</evidence>
<dbReference type="InterPro" id="IPR035013">
    <property type="entry name" value="YabN_N"/>
</dbReference>
<evidence type="ECO:0000313" key="3">
    <source>
        <dbReference type="EMBL" id="ADG81071.1"/>
    </source>
</evidence>